<dbReference type="EMBL" id="MGKI01000011">
    <property type="protein sequence ID" value="OGN22559.1"/>
    <property type="molecule type" value="Genomic_DNA"/>
</dbReference>
<comment type="caution">
    <text evidence="2">The sequence shown here is derived from an EMBL/GenBank/DDBJ whole genome shotgun (WGS) entry which is preliminary data.</text>
</comment>
<name>A0A1F8GDL9_9BACT</name>
<accession>A0A1F8GDL9</accession>
<dbReference type="AlphaFoldDB" id="A0A1F8GDL9"/>
<evidence type="ECO:0000313" key="2">
    <source>
        <dbReference type="EMBL" id="OGN22559.1"/>
    </source>
</evidence>
<dbReference type="STRING" id="1802694.A2918_02245"/>
<organism evidence="2 3">
    <name type="scientific">Candidatus Yanofskybacteria bacterium RIFCSPLOWO2_01_FULL_42_49</name>
    <dbReference type="NCBI Taxonomy" id="1802694"/>
    <lineage>
        <taxon>Bacteria</taxon>
        <taxon>Candidatus Yanofskyibacteriota</taxon>
    </lineage>
</organism>
<keyword evidence="1" id="KW-0472">Membrane</keyword>
<proteinExistence type="predicted"/>
<sequence length="196" mass="21265">MTFGATRARRSSAGFAIRRIGNTKFVFVDLWPILAVMLIALAGLVLAGCDSGPTSPSPGGGTAEIQRIQMITPNGGVIEKGQIALLTVWLLFDGMSDSEYVGVVTAVSQERDVLTHGFGGQWVRRVGDWRQENPATLAVGVSVRQDTTFSFVHVLVFRGFPPSAPETKPPILISALRNVLSHQVLEWEVTFLRTSE</sequence>
<keyword evidence="1" id="KW-0812">Transmembrane</keyword>
<evidence type="ECO:0000313" key="3">
    <source>
        <dbReference type="Proteomes" id="UP000178227"/>
    </source>
</evidence>
<gene>
    <name evidence="2" type="ORF">A2918_02245</name>
</gene>
<evidence type="ECO:0000256" key="1">
    <source>
        <dbReference type="SAM" id="Phobius"/>
    </source>
</evidence>
<protein>
    <submittedName>
        <fullName evidence="2">Uncharacterized protein</fullName>
    </submittedName>
</protein>
<keyword evidence="1" id="KW-1133">Transmembrane helix</keyword>
<feature type="transmembrane region" description="Helical" evidence="1">
    <location>
        <begin position="25"/>
        <end position="47"/>
    </location>
</feature>
<reference evidence="2 3" key="1">
    <citation type="journal article" date="2016" name="Nat. Commun.">
        <title>Thousands of microbial genomes shed light on interconnected biogeochemical processes in an aquifer system.</title>
        <authorList>
            <person name="Anantharaman K."/>
            <person name="Brown C.T."/>
            <person name="Hug L.A."/>
            <person name="Sharon I."/>
            <person name="Castelle C.J."/>
            <person name="Probst A.J."/>
            <person name="Thomas B.C."/>
            <person name="Singh A."/>
            <person name="Wilkins M.J."/>
            <person name="Karaoz U."/>
            <person name="Brodie E.L."/>
            <person name="Williams K.H."/>
            <person name="Hubbard S.S."/>
            <person name="Banfield J.F."/>
        </authorList>
    </citation>
    <scope>NUCLEOTIDE SEQUENCE [LARGE SCALE GENOMIC DNA]</scope>
</reference>
<dbReference type="Proteomes" id="UP000178227">
    <property type="component" value="Unassembled WGS sequence"/>
</dbReference>